<dbReference type="Proteomes" id="UP001171902">
    <property type="component" value="Unassembled WGS sequence"/>
</dbReference>
<comment type="caution">
    <text evidence="1">The sequence shown here is derived from an EMBL/GenBank/DDBJ whole genome shotgun (WGS) entry which is preliminary data.</text>
</comment>
<evidence type="ECO:0000313" key="1">
    <source>
        <dbReference type="EMBL" id="MDN3238298.1"/>
    </source>
</evidence>
<protein>
    <submittedName>
        <fullName evidence="1">Uncharacterized protein</fullName>
    </submittedName>
</protein>
<accession>A0ABT7YI71</accession>
<proteinExistence type="predicted"/>
<evidence type="ECO:0000313" key="2">
    <source>
        <dbReference type="Proteomes" id="UP001171902"/>
    </source>
</evidence>
<reference evidence="1" key="1">
    <citation type="submission" date="2023-06" db="EMBL/GenBank/DDBJ databases">
        <title>Gycomyces niveus sp.nov., a novel actinomycete isolated from soil in Shouguang.</title>
        <authorList>
            <person name="Yang X."/>
            <person name="Zhao J."/>
        </authorList>
    </citation>
    <scope>NUCLEOTIDE SEQUENCE</scope>
    <source>
        <strain evidence="1">NEAU C2</strain>
    </source>
</reference>
<keyword evidence="2" id="KW-1185">Reference proteome</keyword>
<organism evidence="1 2">
    <name type="scientific">Glycomyces tritici</name>
    <dbReference type="NCBI Taxonomy" id="2665176"/>
    <lineage>
        <taxon>Bacteria</taxon>
        <taxon>Bacillati</taxon>
        <taxon>Actinomycetota</taxon>
        <taxon>Actinomycetes</taxon>
        <taxon>Glycomycetales</taxon>
        <taxon>Glycomycetaceae</taxon>
        <taxon>Glycomyces</taxon>
    </lineage>
</organism>
<gene>
    <name evidence="1" type="ORF">QWI33_01040</name>
</gene>
<name>A0ABT7YI71_9ACTN</name>
<dbReference type="RefSeq" id="WP_289954013.1">
    <property type="nucleotide sequence ID" value="NZ_JAUEMJ010000001.1"/>
</dbReference>
<dbReference type="EMBL" id="JAUEMJ010000001">
    <property type="protein sequence ID" value="MDN3238298.1"/>
    <property type="molecule type" value="Genomic_DNA"/>
</dbReference>
<sequence length="240" mass="26480">MPTAPSDPDRESRLRRLAADLAEPVAAEFDPATDAWTYTWTDGPTAEHVRRAAEAAEPEAALGLRYRRRYSESTIALGAVRLAVATSAEDALRRPEITPAAVEALWRDVPRPRPATDRERYLAYGVVYEVHDAHRRNQASAREICEQVALCGLAPLLRRIGSPLTPVEALTAHYAPTHAHPAWHYRLAPMSAVAAFEAVRRDPDATRERIEAALTLLPELPDAYAAAGARLRSRLGRARD</sequence>